<gene>
    <name evidence="9" type="ORF">K0U00_04540</name>
</gene>
<dbReference type="Pfam" id="PF16355">
    <property type="entry name" value="DUF4982"/>
    <property type="match status" value="1"/>
</dbReference>
<keyword evidence="10" id="KW-1185">Reference proteome</keyword>
<reference evidence="9 10" key="1">
    <citation type="submission" date="2021-07" db="EMBL/GenBank/DDBJ databases">
        <title>Paenibacillus radiodurans sp. nov., isolated from the southeastern edge of Tengger Desert.</title>
        <authorList>
            <person name="Zhang G."/>
        </authorList>
    </citation>
    <scope>NUCLEOTIDE SEQUENCE [LARGE SCALE GENOMIC DNA]</scope>
    <source>
        <strain evidence="9 10">CCM 7311</strain>
    </source>
</reference>
<evidence type="ECO:0000259" key="8">
    <source>
        <dbReference type="Pfam" id="PF18565"/>
    </source>
</evidence>
<dbReference type="PANTHER" id="PTHR42732:SF1">
    <property type="entry name" value="BETA-MANNOSIDASE"/>
    <property type="match status" value="1"/>
</dbReference>
<dbReference type="Gene3D" id="2.60.120.260">
    <property type="entry name" value="Galactose-binding domain-like"/>
    <property type="match status" value="1"/>
</dbReference>
<dbReference type="RefSeq" id="WP_210045916.1">
    <property type="nucleotide sequence ID" value="NZ_JBHLVU010000015.1"/>
</dbReference>
<dbReference type="InterPro" id="IPR008979">
    <property type="entry name" value="Galactose-bd-like_sf"/>
</dbReference>
<dbReference type="Pfam" id="PF02837">
    <property type="entry name" value="Glyco_hydro_2_N"/>
    <property type="match status" value="1"/>
</dbReference>
<accession>A0ABS7BXT3</accession>
<evidence type="ECO:0000256" key="2">
    <source>
        <dbReference type="ARBA" id="ARBA00022801"/>
    </source>
</evidence>
<dbReference type="SUPFAM" id="SSF49785">
    <property type="entry name" value="Galactose-binding domain-like"/>
    <property type="match status" value="1"/>
</dbReference>
<organism evidence="9 10">
    <name type="scientific">Paenibacillus sepulcri</name>
    <dbReference type="NCBI Taxonomy" id="359917"/>
    <lineage>
        <taxon>Bacteria</taxon>
        <taxon>Bacillati</taxon>
        <taxon>Bacillota</taxon>
        <taxon>Bacilli</taxon>
        <taxon>Bacillales</taxon>
        <taxon>Paenibacillaceae</taxon>
        <taxon>Paenibacillus</taxon>
    </lineage>
</organism>
<evidence type="ECO:0000259" key="5">
    <source>
        <dbReference type="Pfam" id="PF02836"/>
    </source>
</evidence>
<dbReference type="SUPFAM" id="SSF49303">
    <property type="entry name" value="beta-Galactosidase/glucuronidase domain"/>
    <property type="match status" value="1"/>
</dbReference>
<dbReference type="EMBL" id="JAHZIK010000059">
    <property type="protein sequence ID" value="MBW7453301.1"/>
    <property type="molecule type" value="Genomic_DNA"/>
</dbReference>
<feature type="domain" description="Glycosyl hydrolases family 2 sugar binding" evidence="6">
    <location>
        <begin position="16"/>
        <end position="164"/>
    </location>
</feature>
<dbReference type="InterPro" id="IPR036156">
    <property type="entry name" value="Beta-gal/glucu_dom_sf"/>
</dbReference>
<dbReference type="SUPFAM" id="SSF51445">
    <property type="entry name" value="(Trans)glycosidases"/>
    <property type="match status" value="1"/>
</dbReference>
<dbReference type="InterPro" id="IPR006101">
    <property type="entry name" value="Glyco_hydro_2"/>
</dbReference>
<dbReference type="Pfam" id="PF00703">
    <property type="entry name" value="Glyco_hydro_2"/>
    <property type="match status" value="1"/>
</dbReference>
<protein>
    <submittedName>
        <fullName evidence="9">DUF4982 domain-containing protein</fullName>
    </submittedName>
</protein>
<dbReference type="InterPro" id="IPR013783">
    <property type="entry name" value="Ig-like_fold"/>
</dbReference>
<dbReference type="InterPro" id="IPR006102">
    <property type="entry name" value="Ig-like_GH2"/>
</dbReference>
<comment type="caution">
    <text evidence="9">The sequence shown here is derived from an EMBL/GenBank/DDBJ whole genome shotgun (WGS) entry which is preliminary data.</text>
</comment>
<evidence type="ECO:0000259" key="7">
    <source>
        <dbReference type="Pfam" id="PF16355"/>
    </source>
</evidence>
<dbReference type="InterPro" id="IPR006104">
    <property type="entry name" value="Glyco_hydro_2_N"/>
</dbReference>
<dbReference type="PANTHER" id="PTHR42732">
    <property type="entry name" value="BETA-GALACTOSIDASE"/>
    <property type="match status" value="1"/>
</dbReference>
<dbReference type="Proteomes" id="UP001519887">
    <property type="component" value="Unassembled WGS sequence"/>
</dbReference>
<dbReference type="InterPro" id="IPR023232">
    <property type="entry name" value="Glyco_hydro_2_AS"/>
</dbReference>
<keyword evidence="2" id="KW-0378">Hydrolase</keyword>
<evidence type="ECO:0000256" key="3">
    <source>
        <dbReference type="ARBA" id="ARBA00023295"/>
    </source>
</evidence>
<evidence type="ECO:0000256" key="1">
    <source>
        <dbReference type="ARBA" id="ARBA00007401"/>
    </source>
</evidence>
<evidence type="ECO:0000313" key="9">
    <source>
        <dbReference type="EMBL" id="MBW7453301.1"/>
    </source>
</evidence>
<name>A0ABS7BXT3_9BACL</name>
<dbReference type="Pfam" id="PF02836">
    <property type="entry name" value="Glyco_hydro_2_C"/>
    <property type="match status" value="1"/>
</dbReference>
<proteinExistence type="inferred from homology"/>
<feature type="domain" description="Glycoside hydrolase family 2 immunoglobulin-like beta-sandwich" evidence="4">
    <location>
        <begin position="178"/>
        <end position="278"/>
    </location>
</feature>
<dbReference type="Gene3D" id="3.20.20.80">
    <property type="entry name" value="Glycosidases"/>
    <property type="match status" value="1"/>
</dbReference>
<dbReference type="PRINTS" id="PR00132">
    <property type="entry name" value="GLHYDRLASE2"/>
</dbReference>
<dbReference type="Pfam" id="PF18565">
    <property type="entry name" value="Glyco_hydro2_C5"/>
    <property type="match status" value="1"/>
</dbReference>
<feature type="domain" description="Glycoside hydrolase family 2 catalytic" evidence="5">
    <location>
        <begin position="285"/>
        <end position="457"/>
    </location>
</feature>
<evidence type="ECO:0000259" key="4">
    <source>
        <dbReference type="Pfam" id="PF00703"/>
    </source>
</evidence>
<evidence type="ECO:0000259" key="6">
    <source>
        <dbReference type="Pfam" id="PF02837"/>
    </source>
</evidence>
<feature type="domain" description="Glycoside hydrolase family 2" evidence="8">
    <location>
        <begin position="705"/>
        <end position="805"/>
    </location>
</feature>
<comment type="similarity">
    <text evidence="1">Belongs to the glycosyl hydrolase 2 family.</text>
</comment>
<keyword evidence="3" id="KW-0326">Glycosidase</keyword>
<dbReference type="InterPro" id="IPR032311">
    <property type="entry name" value="DUF4982"/>
</dbReference>
<sequence>MMEQQAKPVRITERMDNNWKFQLGDMEGASAEDFSDTGWRTLNLPHDWSVEGEFAIDHPAGGDGAYLPAGIGWYRKRFSIPGDWKEHNVSVRFDGVYMNSEVWINGCCLGKRPNGYVSFHYDLTPYLHWDGRSNTMAVRVDNSEQPNSRWYTGSGIYRHVWLIRAGRARIDHWGVCVTTPDVSETLAMAKVTTRIINELGESQYARLRSEIADADGNTLASKQTGAFLAGDTHDMTLELQINNPKLWSDVNPYMYTLKSTLWVGDRLTDETATPFGFRSISFDADRGFIINGQRVKLNGVCLHHDGGCVGAAVPDRVWERRLRLLKEMGCNAIRMSHNPPSSELLDLCDRMGFFVMDEAFDEWTHSKAKSGSMAYGYYKYFDEWWERDLTSMLHRDRNHPSIILWSVGNEIPEQSQSVGPEILKKLIEVCRREDATRPVTLACDNISADINAAAESFFELLDVVGYNYVNRWRGRTETLYAEDRLQYPRMKIIGSEHSTVRSTRADYRLRQPLIADTRKDEAAPWRNPPYYSGMIRAERLWKFTRMHDYVAGDFMWTGIDHLGEARWPNKNSSSGVLDMCGFPKDGYYFYQSQWTAEPMIHPFPHWNWEGCEGEIIPVLCYTNCDTVELFVNGKSYGVKSCEFPLQGMTKRYGHYDKHFIHATTSDLHLTWDVPYEPGRLEFVGTRDGIEVCAAEIATTGKPVRIEAAADSDQISADGMDVAHVTVRLLDDQGKLVRTSDCPVIVTVEGAGLLIGADNGNPESHESFKSNIRSTYGGMCLAIVQSDSQSGSIIVRVEAAGMEAAQTIIQTKQE</sequence>
<dbReference type="InterPro" id="IPR051913">
    <property type="entry name" value="GH2_Domain-Containing"/>
</dbReference>
<dbReference type="InterPro" id="IPR040605">
    <property type="entry name" value="Glyco_hydro2_dom5"/>
</dbReference>
<dbReference type="PROSITE" id="PS00608">
    <property type="entry name" value="GLYCOSYL_HYDROL_F2_2"/>
    <property type="match status" value="1"/>
</dbReference>
<feature type="domain" description="DUF4982" evidence="7">
    <location>
        <begin position="613"/>
        <end position="692"/>
    </location>
</feature>
<dbReference type="InterPro" id="IPR017853">
    <property type="entry name" value="GH"/>
</dbReference>
<dbReference type="Gene3D" id="2.60.40.10">
    <property type="entry name" value="Immunoglobulins"/>
    <property type="match status" value="3"/>
</dbReference>
<evidence type="ECO:0000313" key="10">
    <source>
        <dbReference type="Proteomes" id="UP001519887"/>
    </source>
</evidence>
<dbReference type="InterPro" id="IPR006103">
    <property type="entry name" value="Glyco_hydro_2_cat"/>
</dbReference>